<evidence type="ECO:0000313" key="7">
    <source>
        <dbReference type="Proteomes" id="UP001596456"/>
    </source>
</evidence>
<keyword evidence="2 6" id="KW-0328">Glycosyltransferase</keyword>
<evidence type="ECO:0000256" key="3">
    <source>
        <dbReference type="ARBA" id="ARBA00022679"/>
    </source>
</evidence>
<dbReference type="PANTHER" id="PTHR43179">
    <property type="entry name" value="RHAMNOSYLTRANSFERASE WBBL"/>
    <property type="match status" value="1"/>
</dbReference>
<name>A0ABW2KUW5_9PROT</name>
<dbReference type="Proteomes" id="UP001596456">
    <property type="component" value="Unassembled WGS sequence"/>
</dbReference>
<keyword evidence="3 6" id="KW-0808">Transferase</keyword>
<dbReference type="InterPro" id="IPR001173">
    <property type="entry name" value="Glyco_trans_2-like"/>
</dbReference>
<protein>
    <submittedName>
        <fullName evidence="6">Glycosyltransferase</fullName>
        <ecNumber evidence="6">2.4.-.-</ecNumber>
    </submittedName>
</protein>
<organism evidence="6 7">
    <name type="scientific">Rhodocista pekingensis</name>
    <dbReference type="NCBI Taxonomy" id="201185"/>
    <lineage>
        <taxon>Bacteria</taxon>
        <taxon>Pseudomonadati</taxon>
        <taxon>Pseudomonadota</taxon>
        <taxon>Alphaproteobacteria</taxon>
        <taxon>Rhodospirillales</taxon>
        <taxon>Azospirillaceae</taxon>
        <taxon>Rhodocista</taxon>
    </lineage>
</organism>
<sequence length="352" mass="39183">MSETVTALVVTYNRFELLLLTLGALQAQTRPVDRIVLLDNGSSDGTFARLLASGLDLRRVDYVRLDSNRGPARGFWQGMSYAVADGADWVWVMDDDVLPDPDCLESLLRALDRLPPPAALGYLQSRVVGEDGRSQNTPEVAWRTEDGNYPDWERLLKHGIVATSKAALTSTLIPRTTLERFPPPSPDFFMWGEDSDFTLRVTADLPAFLIGASRAVHLRRIARPVNPLTETDPVRLRYMRYKCRNNVYIRRRYYGFWPMMDCLWGAGSQFVRALVRGNLPAARALALGTLSAFRFRPRLTPAADPALMAEHRVLLRQGQRVGRPDGARPDGTATLSDVPDYAPTADAAALSP</sequence>
<evidence type="ECO:0000259" key="5">
    <source>
        <dbReference type="Pfam" id="PF00535"/>
    </source>
</evidence>
<dbReference type="PANTHER" id="PTHR43179:SF12">
    <property type="entry name" value="GALACTOFURANOSYLTRANSFERASE GLFT2"/>
    <property type="match status" value="1"/>
</dbReference>
<proteinExistence type="inferred from homology"/>
<evidence type="ECO:0000256" key="1">
    <source>
        <dbReference type="ARBA" id="ARBA00006739"/>
    </source>
</evidence>
<comment type="similarity">
    <text evidence="1">Belongs to the glycosyltransferase 2 family.</text>
</comment>
<dbReference type="SUPFAM" id="SSF53448">
    <property type="entry name" value="Nucleotide-diphospho-sugar transferases"/>
    <property type="match status" value="1"/>
</dbReference>
<dbReference type="EC" id="2.4.-.-" evidence="6"/>
<accession>A0ABW2KUW5</accession>
<evidence type="ECO:0000256" key="4">
    <source>
        <dbReference type="SAM" id="MobiDB-lite"/>
    </source>
</evidence>
<dbReference type="InterPro" id="IPR029044">
    <property type="entry name" value="Nucleotide-diphossugar_trans"/>
</dbReference>
<evidence type="ECO:0000313" key="6">
    <source>
        <dbReference type="EMBL" id="MFC7333128.1"/>
    </source>
</evidence>
<comment type="caution">
    <text evidence="6">The sequence shown here is derived from an EMBL/GenBank/DDBJ whole genome shotgun (WGS) entry which is preliminary data.</text>
</comment>
<dbReference type="Pfam" id="PF00535">
    <property type="entry name" value="Glycos_transf_2"/>
    <property type="match status" value="1"/>
</dbReference>
<dbReference type="GO" id="GO:0016757">
    <property type="term" value="F:glycosyltransferase activity"/>
    <property type="evidence" value="ECO:0007669"/>
    <property type="project" value="UniProtKB-KW"/>
</dbReference>
<feature type="region of interest" description="Disordered" evidence="4">
    <location>
        <begin position="319"/>
        <end position="352"/>
    </location>
</feature>
<dbReference type="Gene3D" id="3.90.550.10">
    <property type="entry name" value="Spore Coat Polysaccharide Biosynthesis Protein SpsA, Chain A"/>
    <property type="match status" value="1"/>
</dbReference>
<evidence type="ECO:0000256" key="2">
    <source>
        <dbReference type="ARBA" id="ARBA00022676"/>
    </source>
</evidence>
<keyword evidence="7" id="KW-1185">Reference proteome</keyword>
<feature type="domain" description="Glycosyltransferase 2-like" evidence="5">
    <location>
        <begin position="7"/>
        <end position="138"/>
    </location>
</feature>
<gene>
    <name evidence="6" type="ORF">ACFQPS_08130</name>
</gene>
<dbReference type="EMBL" id="JBHTCM010000009">
    <property type="protein sequence ID" value="MFC7333128.1"/>
    <property type="molecule type" value="Genomic_DNA"/>
</dbReference>
<reference evidence="7" key="1">
    <citation type="journal article" date="2019" name="Int. J. Syst. Evol. Microbiol.">
        <title>The Global Catalogue of Microorganisms (GCM) 10K type strain sequencing project: providing services to taxonomists for standard genome sequencing and annotation.</title>
        <authorList>
            <consortium name="The Broad Institute Genomics Platform"/>
            <consortium name="The Broad Institute Genome Sequencing Center for Infectious Disease"/>
            <person name="Wu L."/>
            <person name="Ma J."/>
        </authorList>
    </citation>
    <scope>NUCLEOTIDE SEQUENCE [LARGE SCALE GENOMIC DNA]</scope>
    <source>
        <strain evidence="7">CGMCC 1.16275</strain>
    </source>
</reference>
<dbReference type="RefSeq" id="WP_377358000.1">
    <property type="nucleotide sequence ID" value="NZ_JBHTCM010000009.1"/>
</dbReference>